<feature type="transmembrane region" description="Helical" evidence="6">
    <location>
        <begin position="115"/>
        <end position="131"/>
    </location>
</feature>
<reference evidence="7 8" key="1">
    <citation type="journal article" date="2016" name="Nat. Commun.">
        <title>Thousands of microbial genomes shed light on interconnected biogeochemical processes in an aquifer system.</title>
        <authorList>
            <person name="Anantharaman K."/>
            <person name="Brown C.T."/>
            <person name="Hug L.A."/>
            <person name="Sharon I."/>
            <person name="Castelle C.J."/>
            <person name="Probst A.J."/>
            <person name="Thomas B.C."/>
            <person name="Singh A."/>
            <person name="Wilkins M.J."/>
            <person name="Karaoz U."/>
            <person name="Brodie E.L."/>
            <person name="Williams K.H."/>
            <person name="Hubbard S.S."/>
            <person name="Banfield J.F."/>
        </authorList>
    </citation>
    <scope>NUCLEOTIDE SEQUENCE [LARGE SCALE GENOMIC DNA]</scope>
</reference>
<dbReference type="InterPro" id="IPR011923">
    <property type="entry name" value="RodA/MrdB"/>
</dbReference>
<evidence type="ECO:0000256" key="3">
    <source>
        <dbReference type="ARBA" id="ARBA00022960"/>
    </source>
</evidence>
<dbReference type="InterPro" id="IPR018365">
    <property type="entry name" value="Cell_cycle_FtsW-rel_CS"/>
</dbReference>
<evidence type="ECO:0000256" key="6">
    <source>
        <dbReference type="SAM" id="Phobius"/>
    </source>
</evidence>
<feature type="transmembrane region" description="Helical" evidence="6">
    <location>
        <begin position="77"/>
        <end position="95"/>
    </location>
</feature>
<keyword evidence="3" id="KW-0133">Cell shape</keyword>
<dbReference type="InterPro" id="IPR001182">
    <property type="entry name" value="FtsW/RodA"/>
</dbReference>
<dbReference type="PANTHER" id="PTHR30474">
    <property type="entry name" value="CELL CYCLE PROTEIN"/>
    <property type="match status" value="1"/>
</dbReference>
<organism evidence="7 8">
    <name type="scientific">Candidatus Spechtbacteria bacterium RIFCSPLOWO2_01_FULL_43_12</name>
    <dbReference type="NCBI Taxonomy" id="1802162"/>
    <lineage>
        <taxon>Bacteria</taxon>
        <taxon>Candidatus Spechtiibacteriota</taxon>
    </lineage>
</organism>
<feature type="transmembrane region" description="Helical" evidence="6">
    <location>
        <begin position="187"/>
        <end position="207"/>
    </location>
</feature>
<evidence type="ECO:0000256" key="4">
    <source>
        <dbReference type="ARBA" id="ARBA00022989"/>
    </source>
</evidence>
<dbReference type="PROSITE" id="PS00428">
    <property type="entry name" value="FTSW_RODA_SPOVE"/>
    <property type="match status" value="1"/>
</dbReference>
<feature type="transmembrane region" description="Helical" evidence="6">
    <location>
        <begin position="17"/>
        <end position="36"/>
    </location>
</feature>
<sequence>MGYLITRAGERMHRYDWVLLGSALGLSALGLISLFSTTQPELSQFFKQIAWVVFGIILFIIFSSLDYRLFRAHFSPVVFLYGLAIAGLLLVAFFSSPVRGAQSWLALGPINIEPVEPLKVILILILAKYFSMRHVEMYRIKHIVVSGIYILIPSALVLLQPDLGSFLILGLIWAGIIIISGVKIKHLFALALLSALVSVLAWSFFLADYQKDRITSFLNPEYDPYGSGYNSIQSVVAVGSGGFWGKGLQQGTQTQLGFLPEAHTDFAYASIAEELGIIATIMIIFLFSALFWRLMKMTHAVGDNFARMYLAGLIIMIASQSILNIAMALGLLPIAGLPLPFVSYGGSSIMTLFIALGIAQNIYKNRGIGSVPAFSA</sequence>
<comment type="caution">
    <text evidence="7">The sequence shown here is derived from an EMBL/GenBank/DDBJ whole genome shotgun (WGS) entry which is preliminary data.</text>
</comment>
<keyword evidence="2 6" id="KW-0812">Transmembrane</keyword>
<feature type="transmembrane region" description="Helical" evidence="6">
    <location>
        <begin position="48"/>
        <end position="65"/>
    </location>
</feature>
<dbReference type="NCBIfam" id="TIGR02210">
    <property type="entry name" value="rodA_shape"/>
    <property type="match status" value="1"/>
</dbReference>
<feature type="transmembrane region" description="Helical" evidence="6">
    <location>
        <begin position="165"/>
        <end position="182"/>
    </location>
</feature>
<feature type="transmembrane region" description="Helical" evidence="6">
    <location>
        <begin position="143"/>
        <end position="159"/>
    </location>
</feature>
<dbReference type="GO" id="GO:0032153">
    <property type="term" value="C:cell division site"/>
    <property type="evidence" value="ECO:0007669"/>
    <property type="project" value="TreeGrafter"/>
</dbReference>
<dbReference type="Proteomes" id="UP000178835">
    <property type="component" value="Unassembled WGS sequence"/>
</dbReference>
<evidence type="ECO:0000313" key="7">
    <source>
        <dbReference type="EMBL" id="OGZ61206.1"/>
    </source>
</evidence>
<feature type="transmembrane region" description="Helical" evidence="6">
    <location>
        <begin position="275"/>
        <end position="295"/>
    </location>
</feature>
<evidence type="ECO:0000313" key="8">
    <source>
        <dbReference type="Proteomes" id="UP000178835"/>
    </source>
</evidence>
<dbReference type="AlphaFoldDB" id="A0A1G2HFD5"/>
<dbReference type="Pfam" id="PF01098">
    <property type="entry name" value="FTSW_RODA_SPOVE"/>
    <property type="match status" value="1"/>
</dbReference>
<evidence type="ECO:0000256" key="1">
    <source>
        <dbReference type="ARBA" id="ARBA00004141"/>
    </source>
</evidence>
<keyword evidence="4 6" id="KW-1133">Transmembrane helix</keyword>
<gene>
    <name evidence="7" type="ORF">A2919_01440</name>
</gene>
<dbReference type="EMBL" id="MHOH01000003">
    <property type="protein sequence ID" value="OGZ61206.1"/>
    <property type="molecule type" value="Genomic_DNA"/>
</dbReference>
<feature type="transmembrane region" description="Helical" evidence="6">
    <location>
        <begin position="307"/>
        <end position="335"/>
    </location>
</feature>
<evidence type="ECO:0000256" key="5">
    <source>
        <dbReference type="ARBA" id="ARBA00023136"/>
    </source>
</evidence>
<protein>
    <submittedName>
        <fullName evidence="7">Rod shape-determining protein RodA</fullName>
    </submittedName>
</protein>
<dbReference type="GO" id="GO:0005886">
    <property type="term" value="C:plasma membrane"/>
    <property type="evidence" value="ECO:0007669"/>
    <property type="project" value="TreeGrafter"/>
</dbReference>
<proteinExistence type="predicted"/>
<comment type="subcellular location">
    <subcellularLocation>
        <location evidence="1">Membrane</location>
        <topology evidence="1">Multi-pass membrane protein</topology>
    </subcellularLocation>
</comment>
<keyword evidence="5 6" id="KW-0472">Membrane</keyword>
<evidence type="ECO:0000256" key="2">
    <source>
        <dbReference type="ARBA" id="ARBA00022692"/>
    </source>
</evidence>
<name>A0A1G2HFD5_9BACT</name>
<feature type="transmembrane region" description="Helical" evidence="6">
    <location>
        <begin position="341"/>
        <end position="359"/>
    </location>
</feature>
<dbReference type="GO" id="GO:0015648">
    <property type="term" value="F:lipid-linked peptidoglycan transporter activity"/>
    <property type="evidence" value="ECO:0007669"/>
    <property type="project" value="TreeGrafter"/>
</dbReference>
<dbReference type="GO" id="GO:0051301">
    <property type="term" value="P:cell division"/>
    <property type="evidence" value="ECO:0007669"/>
    <property type="project" value="InterPro"/>
</dbReference>
<dbReference type="GO" id="GO:0008360">
    <property type="term" value="P:regulation of cell shape"/>
    <property type="evidence" value="ECO:0007669"/>
    <property type="project" value="UniProtKB-KW"/>
</dbReference>
<accession>A0A1G2HFD5</accession>